<feature type="compositionally biased region" description="Low complexity" evidence="1">
    <location>
        <begin position="29"/>
        <end position="45"/>
    </location>
</feature>
<keyword evidence="5" id="KW-1185">Reference proteome</keyword>
<protein>
    <recommendedName>
        <fullName evidence="3">AMIN-like domain-containing protein</fullName>
    </recommendedName>
</protein>
<evidence type="ECO:0000313" key="5">
    <source>
        <dbReference type="Proteomes" id="UP001500822"/>
    </source>
</evidence>
<dbReference type="RefSeq" id="WP_345312620.1">
    <property type="nucleotide sequence ID" value="NZ_BAABIE010000003.1"/>
</dbReference>
<sequence length="218" mass="21947">MNTRRAGAWLVAATVAAAVLTGCGDDADSSSSTTSSQSVVSVTVTETASPTNGGPANDASTAQTPNPQTQTSQSPITGTLPVQHDASTNARLTVTDVRVGGHDGFDRVVFEFGGVGTPGWRVQFTDDPRQDGSSDPVIVPGRAVIAVTLIGVGYPGDTGVAEYSGPNPVAGVGGITQVNLEGVFEGQQLAFIGVSAAQPAVAVSALSSPTRLVIDIAR</sequence>
<evidence type="ECO:0000256" key="2">
    <source>
        <dbReference type="SAM" id="SignalP"/>
    </source>
</evidence>
<evidence type="ECO:0000313" key="4">
    <source>
        <dbReference type="EMBL" id="GAA4742973.1"/>
    </source>
</evidence>
<evidence type="ECO:0000259" key="3">
    <source>
        <dbReference type="Pfam" id="PF24837"/>
    </source>
</evidence>
<gene>
    <name evidence="4" type="ORF">GCM10023217_09480</name>
</gene>
<proteinExistence type="predicted"/>
<evidence type="ECO:0000256" key="1">
    <source>
        <dbReference type="SAM" id="MobiDB-lite"/>
    </source>
</evidence>
<keyword evidence="2" id="KW-0732">Signal</keyword>
<dbReference type="Pfam" id="PF24837">
    <property type="entry name" value="AMIN-like"/>
    <property type="match status" value="1"/>
</dbReference>
<feature type="domain" description="AMIN-like" evidence="3">
    <location>
        <begin position="93"/>
        <end position="217"/>
    </location>
</feature>
<dbReference type="EMBL" id="BAABIE010000003">
    <property type="protein sequence ID" value="GAA4742973.1"/>
    <property type="molecule type" value="Genomic_DNA"/>
</dbReference>
<reference evidence="5" key="1">
    <citation type="journal article" date="2019" name="Int. J. Syst. Evol. Microbiol.">
        <title>The Global Catalogue of Microorganisms (GCM) 10K type strain sequencing project: providing services to taxonomists for standard genome sequencing and annotation.</title>
        <authorList>
            <consortium name="The Broad Institute Genomics Platform"/>
            <consortium name="The Broad Institute Genome Sequencing Center for Infectious Disease"/>
            <person name="Wu L."/>
            <person name="Ma J."/>
        </authorList>
    </citation>
    <scope>NUCLEOTIDE SEQUENCE [LARGE SCALE GENOMIC DNA]</scope>
    <source>
        <strain evidence="5">JCM 18077</strain>
    </source>
</reference>
<dbReference type="Proteomes" id="UP001500822">
    <property type="component" value="Unassembled WGS sequence"/>
</dbReference>
<feature type="chain" id="PRO_5046926685" description="AMIN-like domain-containing protein" evidence="2">
    <location>
        <begin position="18"/>
        <end position="218"/>
    </location>
</feature>
<feature type="region of interest" description="Disordered" evidence="1">
    <location>
        <begin position="25"/>
        <end position="87"/>
    </location>
</feature>
<accession>A0ABP8Z0E1</accession>
<dbReference type="PROSITE" id="PS51257">
    <property type="entry name" value="PROKAR_LIPOPROTEIN"/>
    <property type="match status" value="1"/>
</dbReference>
<comment type="caution">
    <text evidence="4">The sequence shown here is derived from an EMBL/GenBank/DDBJ whole genome shotgun (WGS) entry which is preliminary data.</text>
</comment>
<organism evidence="4 5">
    <name type="scientific">Gordonia alkaliphila</name>
    <dbReference type="NCBI Taxonomy" id="1053547"/>
    <lineage>
        <taxon>Bacteria</taxon>
        <taxon>Bacillati</taxon>
        <taxon>Actinomycetota</taxon>
        <taxon>Actinomycetes</taxon>
        <taxon>Mycobacteriales</taxon>
        <taxon>Gordoniaceae</taxon>
        <taxon>Gordonia</taxon>
    </lineage>
</organism>
<feature type="compositionally biased region" description="Low complexity" evidence="1">
    <location>
        <begin position="60"/>
        <end position="79"/>
    </location>
</feature>
<name>A0ABP8Z0E1_9ACTN</name>
<dbReference type="InterPro" id="IPR056303">
    <property type="entry name" value="AMIN-like"/>
</dbReference>
<feature type="signal peptide" evidence="2">
    <location>
        <begin position="1"/>
        <end position="17"/>
    </location>
</feature>